<dbReference type="SUPFAM" id="SSF118010">
    <property type="entry name" value="TM1457-like"/>
    <property type="match status" value="1"/>
</dbReference>
<dbReference type="PANTHER" id="PTHR39178">
    <property type="entry name" value="HYPOTHETICAL RIBOSOME-ASSOCIATED PROTEIN"/>
    <property type="match status" value="1"/>
</dbReference>
<dbReference type="EMBL" id="CP060632">
    <property type="protein sequence ID" value="QNM00916.1"/>
    <property type="molecule type" value="Genomic_DNA"/>
</dbReference>
<evidence type="ECO:0000256" key="5">
    <source>
        <dbReference type="ARBA" id="ARBA00044503"/>
    </source>
</evidence>
<dbReference type="GO" id="GO:0042254">
    <property type="term" value="P:ribosome biogenesis"/>
    <property type="evidence" value="ECO:0007669"/>
    <property type="project" value="UniProtKB-KW"/>
</dbReference>
<gene>
    <name evidence="7" type="ORF">H9Q76_06485</name>
</gene>
<dbReference type="PANTHER" id="PTHR39178:SF1">
    <property type="entry name" value="RIBOSOMAL-PROCESSING CYSTEINE PROTEASE PRP"/>
    <property type="match status" value="1"/>
</dbReference>
<keyword evidence="3" id="KW-0378">Hydrolase</keyword>
<dbReference type="CDD" id="cd16332">
    <property type="entry name" value="Prp-like"/>
    <property type="match status" value="1"/>
</dbReference>
<dbReference type="AlphaFoldDB" id="A0A7G9FQT4"/>
<dbReference type="Pfam" id="PF04327">
    <property type="entry name" value="Peptidase_Prp"/>
    <property type="match status" value="1"/>
</dbReference>
<dbReference type="KEGG" id="wcp:H9Q76_06485"/>
<dbReference type="GO" id="GO:0006508">
    <property type="term" value="P:proteolysis"/>
    <property type="evidence" value="ECO:0007669"/>
    <property type="project" value="UniProtKB-KW"/>
</dbReference>
<sequence>MIQAVFYMYSDKTYRGFSVSGHAGYENAGKDIICASVSALVINTVNAVDALTENVCACEQDSSGSIKFKFSSDSDEQGQLLIRALDMGLSNIEKEYGKKYLQVHYKEV</sequence>
<evidence type="ECO:0000256" key="4">
    <source>
        <dbReference type="ARBA" id="ARBA00022807"/>
    </source>
</evidence>
<evidence type="ECO:0000256" key="6">
    <source>
        <dbReference type="ARBA" id="ARBA00044538"/>
    </source>
</evidence>
<organism evidence="7 8">
    <name type="scientific">Wujia chipingensis</name>
    <dbReference type="NCBI Taxonomy" id="2763670"/>
    <lineage>
        <taxon>Bacteria</taxon>
        <taxon>Bacillati</taxon>
        <taxon>Bacillota</taxon>
        <taxon>Clostridia</taxon>
        <taxon>Lachnospirales</taxon>
        <taxon>Lachnospiraceae</taxon>
        <taxon>Wujia</taxon>
    </lineage>
</organism>
<keyword evidence="4" id="KW-0788">Thiol protease</keyword>
<evidence type="ECO:0000256" key="1">
    <source>
        <dbReference type="ARBA" id="ARBA00022517"/>
    </source>
</evidence>
<dbReference type="GO" id="GO:0008234">
    <property type="term" value="F:cysteine-type peptidase activity"/>
    <property type="evidence" value="ECO:0007669"/>
    <property type="project" value="UniProtKB-KW"/>
</dbReference>
<evidence type="ECO:0000256" key="3">
    <source>
        <dbReference type="ARBA" id="ARBA00022801"/>
    </source>
</evidence>
<keyword evidence="8" id="KW-1185">Reference proteome</keyword>
<dbReference type="Gene3D" id="3.30.70.1490">
    <property type="entry name" value="Cysteine protease Prp"/>
    <property type="match status" value="1"/>
</dbReference>
<keyword evidence="2 7" id="KW-0645">Protease</keyword>
<name>A0A7G9FQT4_9FIRM</name>
<evidence type="ECO:0000313" key="8">
    <source>
        <dbReference type="Proteomes" id="UP000515819"/>
    </source>
</evidence>
<reference evidence="7 8" key="1">
    <citation type="submission" date="2020-08" db="EMBL/GenBank/DDBJ databases">
        <authorList>
            <person name="Liu C."/>
            <person name="Sun Q."/>
        </authorList>
    </citation>
    <scope>NUCLEOTIDE SEQUENCE [LARGE SCALE GENOMIC DNA]</scope>
    <source>
        <strain evidence="7 8">NSJ-4</strain>
    </source>
</reference>
<evidence type="ECO:0000256" key="2">
    <source>
        <dbReference type="ARBA" id="ARBA00022670"/>
    </source>
</evidence>
<dbReference type="Proteomes" id="UP000515819">
    <property type="component" value="Chromosome"/>
</dbReference>
<dbReference type="InterPro" id="IPR036764">
    <property type="entry name" value="Peptidase_Prp_sf"/>
</dbReference>
<proteinExistence type="inferred from homology"/>
<evidence type="ECO:0000313" key="7">
    <source>
        <dbReference type="EMBL" id="QNM00916.1"/>
    </source>
</evidence>
<protein>
    <recommendedName>
        <fullName evidence="6">Ribosomal processing cysteine protease Prp</fullName>
    </recommendedName>
</protein>
<keyword evidence="1" id="KW-0690">Ribosome biogenesis</keyword>
<accession>A0A7G9FQT4</accession>
<dbReference type="InterPro" id="IPR007422">
    <property type="entry name" value="Peptidase_Prp"/>
</dbReference>
<comment type="similarity">
    <text evidence="5">Belongs to the Prp family.</text>
</comment>